<dbReference type="InterPro" id="IPR003921">
    <property type="entry name" value="Cell_synth_C"/>
</dbReference>
<dbReference type="PANTHER" id="PTHR12558">
    <property type="entry name" value="CELL DIVISION CYCLE 16,23,27"/>
    <property type="match status" value="1"/>
</dbReference>
<dbReference type="Pfam" id="PF05420">
    <property type="entry name" value="BCSC_C"/>
    <property type="match status" value="1"/>
</dbReference>
<dbReference type="PANTHER" id="PTHR12558:SF33">
    <property type="entry name" value="BLL7664 PROTEIN"/>
    <property type="match status" value="1"/>
</dbReference>
<organism evidence="8 9">
    <name type="scientific">Pseudoduganella lutea</name>
    <dbReference type="NCBI Taxonomy" id="321985"/>
    <lineage>
        <taxon>Bacteria</taxon>
        <taxon>Pseudomonadati</taxon>
        <taxon>Pseudomonadota</taxon>
        <taxon>Betaproteobacteria</taxon>
        <taxon>Burkholderiales</taxon>
        <taxon>Oxalobacteraceae</taxon>
        <taxon>Telluria group</taxon>
        <taxon>Pseudoduganella</taxon>
    </lineage>
</organism>
<sequence length="1209" mass="128649">MWRLIVALAFALLAGPAAWAQGDATAMLLERAAFWEGRGRDDLALAELDKVLRLAPGQPDALAGKALAQHRLGKTADAAATAAKLRAAAPRHPGLAQYRGLLREQGPEAQTIRNARGLARTDRVDQALSLYRQLDAREPLTGDLALEYWQLVGRTSGGYDRAIAGTQRLVREHPQHPGYLLALARLEFERQVRPAMLEKVIRIAAVPRYRQEAREVWRKGLLRLPANAASLALIDDYLAVQDTEDTAMVAQRAHLAQDIDVQRRLAADPGWQARRRGLTALEAGRLDDAQSALHEALRTRPRDPDVLGGLGTLHLRRGEHARAETYFADAQRAGGGSRWQAMGRVARFWALQRAARDAMNAAEYGRAGDLLAQARTLDPREPAGLLAEAELAELRGDPEGAGRLFREALSKAPKSEDVLAGLAGFLIRQGDQAGAAPLLAALPAARRAELDREITRLRAAALVRDAEAAAARVDDAAAIALYEQAAALDPADPWLRRALAGRYAARGEPERGRALFDALLARQPEDPATRYAYALFLGSQGREAEAADLLRAIPAAQRSAEMAAQLARLDVAAIAARARASSDREAALAMLREALGRYGGEPAHVLEVVSAMAAIGADDEALRTLSGLEGMALDADALAAGRTLETTIAVRRAARLREAGDTDNALRALAGLPETPAVLAERARTERARGDTDAALATLRQWQAASPHDAPAAAAIAELLAARGDRAGARAQAQAVLDLADAPPDAVADAAGVLIALDEAGDLARADVALRAQLARHPAEQGLLDRAGALAERAGRVDDAIGFYRRGNAVAGPVLPDWRRDRLAGLVDRRAGWVSSAVDHQTRTGTPGRSDLAMDEWVAEYRLPQAGLDRIALRADVVSARAGTLDTASPAARDAGTILLCQPDCAPARNVKAQGVALNAAWARGPWRADVGTTPLGFAVTSLLGGVSYRGDVGPAGWGIELSRRALAASVLSYAGMKDPGTGRTWGGVTVNGAALSGSLDQGGRFGGWANLGWHVLTGKHVQSNRRVQGMAGVTVRVVNERHRLLSVGATAMAWRFSHNAGEYSFGHGGYYSPAAYRSLSLPVTWGQRFGALAVAVRASIAVSRSRTKDAAFYPLDAGLQAEADAVGAAAFYTPRYAGGKGRGTGRGLALTWEYQAARALFVGGRFSLDRSIDYAPNRFLFYLRWAPGHVAAQPVAFPPEPVVPTSQL</sequence>
<dbReference type="GO" id="GO:0019867">
    <property type="term" value="C:outer membrane"/>
    <property type="evidence" value="ECO:0007669"/>
    <property type="project" value="InterPro"/>
</dbReference>
<dbReference type="InterPro" id="IPR008410">
    <property type="entry name" value="BCSC_C"/>
</dbReference>
<dbReference type="KEGG" id="plue:EWM63_24765"/>
<dbReference type="PRINTS" id="PR01441">
    <property type="entry name" value="CELLSNTHASEC"/>
</dbReference>
<keyword evidence="4" id="KW-0802">TPR repeat</keyword>
<dbReference type="RefSeq" id="WP_130188901.1">
    <property type="nucleotide sequence ID" value="NZ_CP035913.1"/>
</dbReference>
<dbReference type="SMART" id="SM00028">
    <property type="entry name" value="TPR"/>
    <property type="match status" value="7"/>
</dbReference>
<dbReference type="InterPro" id="IPR019734">
    <property type="entry name" value="TPR_rpt"/>
</dbReference>
<feature type="chain" id="PRO_5020700231" evidence="6">
    <location>
        <begin position="21"/>
        <end position="1209"/>
    </location>
</feature>
<dbReference type="OrthoDB" id="174989at2"/>
<evidence type="ECO:0000256" key="2">
    <source>
        <dbReference type="ARBA" id="ARBA00022729"/>
    </source>
</evidence>
<dbReference type="UniPathway" id="UPA00694"/>
<feature type="signal peptide" evidence="6">
    <location>
        <begin position="1"/>
        <end position="20"/>
    </location>
</feature>
<reference evidence="8 9" key="1">
    <citation type="submission" date="2019-02" db="EMBL/GenBank/DDBJ databases">
        <title>Draft Genome Sequences of Six Type Strains of the Genus Massilia.</title>
        <authorList>
            <person name="Miess H."/>
            <person name="Frediansyhah A."/>
            <person name="Gross H."/>
        </authorList>
    </citation>
    <scope>NUCLEOTIDE SEQUENCE [LARGE SCALE GENOMIC DNA]</scope>
    <source>
        <strain evidence="8 9">DSM 17473</strain>
    </source>
</reference>
<evidence type="ECO:0000313" key="8">
    <source>
        <dbReference type="EMBL" id="QBE65792.1"/>
    </source>
</evidence>
<keyword evidence="5" id="KW-0135">Cellulose biosynthesis</keyword>
<keyword evidence="9" id="KW-1185">Reference proteome</keyword>
<feature type="domain" description="Cellulose synthase operon C C-terminal" evidence="7">
    <location>
        <begin position="851"/>
        <end position="1186"/>
    </location>
</feature>
<evidence type="ECO:0000256" key="5">
    <source>
        <dbReference type="ARBA" id="ARBA00022916"/>
    </source>
</evidence>
<gene>
    <name evidence="8" type="ORF">EWM63_24765</name>
</gene>
<dbReference type="Proteomes" id="UP000290637">
    <property type="component" value="Chromosome"/>
</dbReference>
<evidence type="ECO:0000256" key="3">
    <source>
        <dbReference type="ARBA" id="ARBA00022737"/>
    </source>
</evidence>
<evidence type="ECO:0000259" key="7">
    <source>
        <dbReference type="Pfam" id="PF05420"/>
    </source>
</evidence>
<dbReference type="GO" id="GO:0006011">
    <property type="term" value="P:UDP-alpha-D-glucose metabolic process"/>
    <property type="evidence" value="ECO:0007669"/>
    <property type="project" value="InterPro"/>
</dbReference>
<dbReference type="EMBL" id="CP035913">
    <property type="protein sequence ID" value="QBE65792.1"/>
    <property type="molecule type" value="Genomic_DNA"/>
</dbReference>
<evidence type="ECO:0000313" key="9">
    <source>
        <dbReference type="Proteomes" id="UP000290637"/>
    </source>
</evidence>
<dbReference type="Pfam" id="PF13432">
    <property type="entry name" value="TPR_16"/>
    <property type="match status" value="1"/>
</dbReference>
<dbReference type="InterPro" id="IPR011990">
    <property type="entry name" value="TPR-like_helical_dom_sf"/>
</dbReference>
<keyword evidence="2 6" id="KW-0732">Signal</keyword>
<proteinExistence type="predicted"/>
<comment type="pathway">
    <text evidence="1">Glycan metabolism; bacterial cellulose biosynthesis.</text>
</comment>
<dbReference type="Pfam" id="PF14559">
    <property type="entry name" value="TPR_19"/>
    <property type="match status" value="2"/>
</dbReference>
<protein>
    <submittedName>
        <fullName evidence="8">Tetratricopeptide repeat protein</fullName>
    </submittedName>
</protein>
<keyword evidence="3" id="KW-0677">Repeat</keyword>
<dbReference type="GO" id="GO:0030244">
    <property type="term" value="P:cellulose biosynthetic process"/>
    <property type="evidence" value="ECO:0007669"/>
    <property type="project" value="UniProtKB-KW"/>
</dbReference>
<name>A0A4P6L4P8_9BURK</name>
<evidence type="ECO:0000256" key="1">
    <source>
        <dbReference type="ARBA" id="ARBA00005186"/>
    </source>
</evidence>
<evidence type="ECO:0000256" key="6">
    <source>
        <dbReference type="SAM" id="SignalP"/>
    </source>
</evidence>
<accession>A0A4P6L4P8</accession>
<dbReference type="Gene3D" id="1.25.40.10">
    <property type="entry name" value="Tetratricopeptide repeat domain"/>
    <property type="match status" value="5"/>
</dbReference>
<dbReference type="SUPFAM" id="SSF48452">
    <property type="entry name" value="TPR-like"/>
    <property type="match status" value="2"/>
</dbReference>
<evidence type="ECO:0000256" key="4">
    <source>
        <dbReference type="ARBA" id="ARBA00022803"/>
    </source>
</evidence>
<dbReference type="AlphaFoldDB" id="A0A4P6L4P8"/>